<dbReference type="AlphaFoldDB" id="D7A6X8"/>
<dbReference type="eggNOG" id="ENOG5033EAQ">
    <property type="taxonomic scope" value="Bacteria"/>
</dbReference>
<gene>
    <name evidence="1" type="ordered locus">Snov_1032</name>
</gene>
<evidence type="ECO:0000313" key="2">
    <source>
        <dbReference type="Proteomes" id="UP000006633"/>
    </source>
</evidence>
<dbReference type="EMBL" id="CP002026">
    <property type="protein sequence ID" value="ADH88352.1"/>
    <property type="molecule type" value="Genomic_DNA"/>
</dbReference>
<dbReference type="Proteomes" id="UP000006633">
    <property type="component" value="Chromosome"/>
</dbReference>
<keyword evidence="2" id="KW-1185">Reference proteome</keyword>
<dbReference type="InterPro" id="IPR036388">
    <property type="entry name" value="WH-like_DNA-bd_sf"/>
</dbReference>
<dbReference type="HOGENOM" id="CLU_945977_0_0_5"/>
<dbReference type="RefSeq" id="WP_013165857.1">
    <property type="nucleotide sequence ID" value="NC_014217.1"/>
</dbReference>
<name>D7A6X8_ANCN5</name>
<proteinExistence type="predicted"/>
<dbReference type="OrthoDB" id="8219650at2"/>
<dbReference type="STRING" id="639283.Snov_1032"/>
<dbReference type="KEGG" id="sno:Snov_1032"/>
<dbReference type="Gene3D" id="1.10.10.10">
    <property type="entry name" value="Winged helix-like DNA-binding domain superfamily/Winged helix DNA-binding domain"/>
    <property type="match status" value="1"/>
</dbReference>
<protein>
    <submittedName>
        <fullName evidence="1">Uncharacterized protein</fullName>
    </submittedName>
</protein>
<sequence length="286" mass="31494">MAERLLCHPRFRPALAAYCRGMSRAAPIRWPYYKLFDQLGRYLVCFMMIHNYYVWRNRGGPPPTLSALQGVAGVSARQTAGFVAALKAGHLVAVERDPADRRATLLRPMPRVMFEIGRSMRLFVAATDTIEEPRPGRAALLEDPDMLGDMIARSGAYVLANGTLLHAFPGVLHFTLRDSGYPLLTAVMASHYDDRLGDTPSAEPLGRRALAERFQVSLAHVASLLTEAEARGWFALGPGGRVAWVADAFLAEFEQWAAWQMAHFEGLWEPGDVAASVTREAPVAAC</sequence>
<organism evidence="1 2">
    <name type="scientific">Ancylobacter novellus (strain ATCC 8093 / DSM 506 / JCM 20403 / CCM 1077 / IAM 12100 / NBRC 12443 / NCIMB 10456)</name>
    <name type="common">Starkeya novella</name>
    <dbReference type="NCBI Taxonomy" id="639283"/>
    <lineage>
        <taxon>Bacteria</taxon>
        <taxon>Pseudomonadati</taxon>
        <taxon>Pseudomonadota</taxon>
        <taxon>Alphaproteobacteria</taxon>
        <taxon>Hyphomicrobiales</taxon>
        <taxon>Xanthobacteraceae</taxon>
        <taxon>Ancylobacter</taxon>
    </lineage>
</organism>
<evidence type="ECO:0000313" key="1">
    <source>
        <dbReference type="EMBL" id="ADH88352.1"/>
    </source>
</evidence>
<accession>D7A6X8</accession>
<reference evidence="1 2" key="1">
    <citation type="journal article" date="2012" name="Stand. Genomic Sci.">
        <title>Complete genome sequence of the facultatively chemolithoautotrophic and methylotrophic alpha Proteobacterium Starkeya novella type strain (ATCC 8093(T)).</title>
        <authorList>
            <person name="Kappler U."/>
            <person name="Davenport K."/>
            <person name="Beatson S."/>
            <person name="Lucas S."/>
            <person name="Lapidus A."/>
            <person name="Copeland A."/>
            <person name="Berry K.W."/>
            <person name="Glavina Del Rio T."/>
            <person name="Hammon N."/>
            <person name="Dalin E."/>
            <person name="Tice H."/>
            <person name="Pitluck S."/>
            <person name="Richardson P."/>
            <person name="Bruce D."/>
            <person name="Goodwin L.A."/>
            <person name="Han C."/>
            <person name="Tapia R."/>
            <person name="Detter J.C."/>
            <person name="Chang Y.J."/>
            <person name="Jeffries C.D."/>
            <person name="Land M."/>
            <person name="Hauser L."/>
            <person name="Kyrpides N.C."/>
            <person name="Goker M."/>
            <person name="Ivanova N."/>
            <person name="Klenk H.P."/>
            <person name="Woyke T."/>
        </authorList>
    </citation>
    <scope>NUCLEOTIDE SEQUENCE [LARGE SCALE GENOMIC DNA]</scope>
    <source>
        <strain evidence="2">ATCC 8093 / DSM 506 / JCM 20403 / CCM 1077 / IAM 12100 / NBRC 12443 / NCIMB 10456</strain>
    </source>
</reference>